<name>A0A066YT31_9ACTN</name>
<dbReference type="InterPro" id="IPR052016">
    <property type="entry name" value="Bact_Sigma-Reg"/>
</dbReference>
<evidence type="ECO:0000313" key="4">
    <source>
        <dbReference type="EMBL" id="KDN81226.1"/>
    </source>
</evidence>
<dbReference type="PATRIC" id="fig|1348663.4.peg.6810"/>
<dbReference type="EMBL" id="JNBY01000149">
    <property type="protein sequence ID" value="KDN81226.1"/>
    <property type="molecule type" value="Genomic_DNA"/>
</dbReference>
<feature type="compositionally biased region" description="Basic residues" evidence="2">
    <location>
        <begin position="12"/>
        <end position="24"/>
    </location>
</feature>
<sequence>MRTHQAAAPHRGPARRPHLRHRDRGQRPHPGPAPRRRRLPHRTHRPGRTPRHRHRRAPLHPGPPARRTAGRPGRRPAPLHPRPLRRHRHRRTRHRRRPRRRTARRRPRHRDRPRTRPRHPAPRPPRRRPRTPPAAARPARLLDALAHHTLGDATGTDTTLLDAEQWHTVRTGHGLAAAGLPDGPTALVVARTKPGRPLLALAVDRDAVAAPDARSLLSQLTQAAALALEAQRSQAEEHALALTLQRSFLPSRLPAVPGVELAVRYEPASARSEIGGDFYEALDTPAGLLLAIGDVAGHSLEAAMAMGELRHALRAYAIEGHDPQTLLHRLDALLVRLRPGLTATVCLVLIDPDRRHLRIANAGHLPPALRLPDGTTRYLDDHGILLGLNMPQPPPTTHPVPDGATLLLVTDGLIEVPGEHLATGLEALRTVYADAPPSPDSIGDLLLSTFAKAQSDDVALLVARLHHS</sequence>
<reference evidence="4 5" key="1">
    <citation type="submission" date="2014-05" db="EMBL/GenBank/DDBJ databases">
        <title>Draft Genome Sequence of Kitasatospora cheerisanensis KCTC 2395.</title>
        <authorList>
            <person name="Nam D.H."/>
        </authorList>
    </citation>
    <scope>NUCLEOTIDE SEQUENCE [LARGE SCALE GENOMIC DNA]</scope>
    <source>
        <strain evidence="4 5">KCTC 2395</strain>
    </source>
</reference>
<dbReference type="AlphaFoldDB" id="A0A066YT31"/>
<dbReference type="eggNOG" id="COG2208">
    <property type="taxonomic scope" value="Bacteria"/>
</dbReference>
<keyword evidence="5" id="KW-1185">Reference proteome</keyword>
<dbReference type="PANTHER" id="PTHR43156">
    <property type="entry name" value="STAGE II SPORULATION PROTEIN E-RELATED"/>
    <property type="match status" value="1"/>
</dbReference>
<dbReference type="Gene3D" id="3.60.40.10">
    <property type="entry name" value="PPM-type phosphatase domain"/>
    <property type="match status" value="1"/>
</dbReference>
<keyword evidence="1" id="KW-0378">Hydrolase</keyword>
<evidence type="ECO:0000256" key="1">
    <source>
        <dbReference type="ARBA" id="ARBA00022801"/>
    </source>
</evidence>
<dbReference type="Proteomes" id="UP000027178">
    <property type="component" value="Unassembled WGS sequence"/>
</dbReference>
<evidence type="ECO:0000256" key="2">
    <source>
        <dbReference type="SAM" id="MobiDB-lite"/>
    </source>
</evidence>
<accession>A0A066YT31</accession>
<evidence type="ECO:0000259" key="3">
    <source>
        <dbReference type="SMART" id="SM00331"/>
    </source>
</evidence>
<dbReference type="InterPro" id="IPR036457">
    <property type="entry name" value="PPM-type-like_dom_sf"/>
</dbReference>
<feature type="domain" description="PPM-type phosphatase" evidence="3">
    <location>
        <begin position="256"/>
        <end position="465"/>
    </location>
</feature>
<gene>
    <name evidence="4" type="ORF">KCH_70370</name>
</gene>
<comment type="caution">
    <text evidence="4">The sequence shown here is derived from an EMBL/GenBank/DDBJ whole genome shotgun (WGS) entry which is preliminary data.</text>
</comment>
<dbReference type="Pfam" id="PF07228">
    <property type="entry name" value="SpoIIE"/>
    <property type="match status" value="1"/>
</dbReference>
<organism evidence="4 5">
    <name type="scientific">Kitasatospora cheerisanensis KCTC 2395</name>
    <dbReference type="NCBI Taxonomy" id="1348663"/>
    <lineage>
        <taxon>Bacteria</taxon>
        <taxon>Bacillati</taxon>
        <taxon>Actinomycetota</taxon>
        <taxon>Actinomycetes</taxon>
        <taxon>Kitasatosporales</taxon>
        <taxon>Streptomycetaceae</taxon>
        <taxon>Kitasatospora</taxon>
    </lineage>
</organism>
<dbReference type="HOGENOM" id="CLU_583659_0_0_11"/>
<proteinExistence type="predicted"/>
<feature type="compositionally biased region" description="Basic residues" evidence="2">
    <location>
        <begin position="82"/>
        <end position="130"/>
    </location>
</feature>
<dbReference type="SMART" id="SM00331">
    <property type="entry name" value="PP2C_SIG"/>
    <property type="match status" value="1"/>
</dbReference>
<keyword evidence="4" id="KW-0418">Kinase</keyword>
<dbReference type="GO" id="GO:0016791">
    <property type="term" value="F:phosphatase activity"/>
    <property type="evidence" value="ECO:0007669"/>
    <property type="project" value="TreeGrafter"/>
</dbReference>
<feature type="compositionally biased region" description="Low complexity" evidence="2">
    <location>
        <begin position="1"/>
        <end position="11"/>
    </location>
</feature>
<keyword evidence="4" id="KW-0808">Transferase</keyword>
<dbReference type="InterPro" id="IPR001932">
    <property type="entry name" value="PPM-type_phosphatase-like_dom"/>
</dbReference>
<protein>
    <submittedName>
        <fullName evidence="4">Hisitidine kinase</fullName>
    </submittedName>
</protein>
<feature type="compositionally biased region" description="Basic residues" evidence="2">
    <location>
        <begin position="34"/>
        <end position="58"/>
    </location>
</feature>
<feature type="region of interest" description="Disordered" evidence="2">
    <location>
        <begin position="1"/>
        <end position="136"/>
    </location>
</feature>
<dbReference type="PANTHER" id="PTHR43156:SF2">
    <property type="entry name" value="STAGE II SPORULATION PROTEIN E"/>
    <property type="match status" value="1"/>
</dbReference>
<dbReference type="GO" id="GO:0016301">
    <property type="term" value="F:kinase activity"/>
    <property type="evidence" value="ECO:0007669"/>
    <property type="project" value="UniProtKB-KW"/>
</dbReference>
<dbReference type="SUPFAM" id="SSF81606">
    <property type="entry name" value="PP2C-like"/>
    <property type="match status" value="1"/>
</dbReference>
<evidence type="ECO:0000313" key="5">
    <source>
        <dbReference type="Proteomes" id="UP000027178"/>
    </source>
</evidence>